<sequence>MRLPVVVPPGDDLLVVLQVTEDGLRVTLPGREPLGVPGRFRLAGSAEMLVPNGILVTEGTTITEPPAEPAVAVPTVEPAVAAPPAEPAVAAPPAAPAVAAPPAAPAVAAPPVVPAVAAPPVVPAVAAPPAEPAVTAPPAEPVALAPPPPPPPPPPEPVRTEGVVDDYGYSEALDALFFIGWMRSSLPADHSGHIPATIQFEGRAIEGEALLLQYDRPDVRDFGHGFVLALLFPGAPAGQLPLTDIVLRIDPRRSWVIGCSPGTTRRDGPGILRLARDAVRHAGAGGAGAVRATLDRPMNPDQDTLNSAGLPVHLEMDEVVQTGTGCAMLMGWCVDPLGLIASTHLRCGPHFSPPLETSRVRVRRNDIHDTFGPRYGTDERQAGFVAWGDTGAVRDDKLFLEIRLTNGRILSKPLPRPMRSGVAAMRRILTSAALPGHELDRMFDTIFGKPLLQLNRARLDRPMAVQEEVFGQLPEKPRVSLVIPLYKRLDFMRYQLAMFSREGLPADEVVYVLDDPDQRETLLRMAHAVHASFGMPFRVLLPEENRGFGPASNLGLQQARGTYVLFLNSDVFPERGDWLDRLVMRLEADPRLGTVGPLLLFADGSIQHAGMAFEKLRQFSGWLFPIHPGKGRFPREEGPELAKAPAITGAAMLMRRDLALELGGFDPDYVIGDFEDADLCLRLAARGLACATDMTVRAWHLERQSQNDPTDNWRTNLTLLNAWSFNRRRHLTRHLAVES</sequence>
<accession>A0ABX1E4G5</accession>
<dbReference type="InterPro" id="IPR029044">
    <property type="entry name" value="Nucleotide-diphossugar_trans"/>
</dbReference>
<name>A0ABX1E4G5_9PROT</name>
<feature type="compositionally biased region" description="Pro residues" evidence="1">
    <location>
        <begin position="138"/>
        <end position="157"/>
    </location>
</feature>
<organism evidence="3 4">
    <name type="scientific">Falsiroseomonas selenitidurans</name>
    <dbReference type="NCBI Taxonomy" id="2716335"/>
    <lineage>
        <taxon>Bacteria</taxon>
        <taxon>Pseudomonadati</taxon>
        <taxon>Pseudomonadota</taxon>
        <taxon>Alphaproteobacteria</taxon>
        <taxon>Acetobacterales</taxon>
        <taxon>Roseomonadaceae</taxon>
        <taxon>Falsiroseomonas</taxon>
    </lineage>
</organism>
<dbReference type="RefSeq" id="WP_168031783.1">
    <property type="nucleotide sequence ID" value="NZ_JAAVNE010000022.1"/>
</dbReference>
<evidence type="ECO:0000313" key="3">
    <source>
        <dbReference type="EMBL" id="NKC32075.1"/>
    </source>
</evidence>
<dbReference type="Pfam" id="PF00535">
    <property type="entry name" value="Glycos_transf_2"/>
    <property type="match status" value="1"/>
</dbReference>
<dbReference type="PANTHER" id="PTHR43179:SF7">
    <property type="entry name" value="RHAMNOSYLTRANSFERASE WBBL"/>
    <property type="match status" value="1"/>
</dbReference>
<evidence type="ECO:0000256" key="1">
    <source>
        <dbReference type="SAM" id="MobiDB-lite"/>
    </source>
</evidence>
<protein>
    <submittedName>
        <fullName evidence="3">Glycosyltransferase family 2 protein</fullName>
    </submittedName>
</protein>
<dbReference type="InterPro" id="IPR001173">
    <property type="entry name" value="Glyco_trans_2-like"/>
</dbReference>
<dbReference type="PANTHER" id="PTHR43179">
    <property type="entry name" value="RHAMNOSYLTRANSFERASE WBBL"/>
    <property type="match status" value="1"/>
</dbReference>
<evidence type="ECO:0000313" key="4">
    <source>
        <dbReference type="Proteomes" id="UP000787635"/>
    </source>
</evidence>
<feature type="region of interest" description="Disordered" evidence="1">
    <location>
        <begin position="130"/>
        <end position="162"/>
    </location>
</feature>
<comment type="caution">
    <text evidence="3">The sequence shown here is derived from an EMBL/GenBank/DDBJ whole genome shotgun (WGS) entry which is preliminary data.</text>
</comment>
<gene>
    <name evidence="3" type="ORF">HEQ75_14515</name>
</gene>
<dbReference type="SUPFAM" id="SSF53448">
    <property type="entry name" value="Nucleotide-diphospho-sugar transferases"/>
    <property type="match status" value="1"/>
</dbReference>
<proteinExistence type="predicted"/>
<keyword evidence="4" id="KW-1185">Reference proteome</keyword>
<reference evidence="3 4" key="1">
    <citation type="submission" date="2020-03" db="EMBL/GenBank/DDBJ databases">
        <title>Roseomonas selenitidurans sp. nov. isolated from urban soil.</title>
        <authorList>
            <person name="Liu H."/>
        </authorList>
    </citation>
    <scope>NUCLEOTIDE SEQUENCE [LARGE SCALE GENOMIC DNA]</scope>
    <source>
        <strain evidence="3 4">BU-1</strain>
    </source>
</reference>
<dbReference type="EMBL" id="JAAVNE010000022">
    <property type="protein sequence ID" value="NKC32075.1"/>
    <property type="molecule type" value="Genomic_DNA"/>
</dbReference>
<dbReference type="Proteomes" id="UP000787635">
    <property type="component" value="Unassembled WGS sequence"/>
</dbReference>
<evidence type="ECO:0000259" key="2">
    <source>
        <dbReference type="Pfam" id="PF00535"/>
    </source>
</evidence>
<dbReference type="Gene3D" id="3.90.550.10">
    <property type="entry name" value="Spore Coat Polysaccharide Biosynthesis Protein SpsA, Chain A"/>
    <property type="match status" value="1"/>
</dbReference>
<feature type="domain" description="Glycosyltransferase 2-like" evidence="2">
    <location>
        <begin position="480"/>
        <end position="657"/>
    </location>
</feature>